<dbReference type="KEGG" id="sshi:J5U23_01593"/>
<gene>
    <name evidence="2" type="ORF">J5U23_01593</name>
</gene>
<dbReference type="EMBL" id="CP077717">
    <property type="protein sequence ID" value="QXJ28724.1"/>
    <property type="molecule type" value="Genomic_DNA"/>
</dbReference>
<feature type="transmembrane region" description="Helical" evidence="1">
    <location>
        <begin position="107"/>
        <end position="129"/>
    </location>
</feature>
<organism evidence="2 3">
    <name type="scientific">Saccharolobus shibatae (strain ATCC 51178 / DSM 5389 / JCM 8931 / NBRC 15437 / B12)</name>
    <name type="common">Sulfolobus shibatae</name>
    <dbReference type="NCBI Taxonomy" id="523848"/>
    <lineage>
        <taxon>Archaea</taxon>
        <taxon>Thermoproteota</taxon>
        <taxon>Thermoprotei</taxon>
        <taxon>Sulfolobales</taxon>
        <taxon>Sulfolobaceae</taxon>
        <taxon>Saccharolobus</taxon>
    </lineage>
</organism>
<reference evidence="2" key="1">
    <citation type="journal article" date="2021" name="Environ. Microbiol.">
        <title>New insights into the diversity and evolution of the archaeal mobilome from three complete genomes of Saccharolobus shibatae.</title>
        <authorList>
            <person name="Medvedeva S."/>
            <person name="Brandt D."/>
            <person name="Cvirkaite-Krupovic V."/>
            <person name="Liu Y."/>
            <person name="Severinov K."/>
            <person name="Ishino S."/>
            <person name="Ishino Y."/>
            <person name="Prangishvili D."/>
            <person name="Kalinowski J."/>
            <person name="Krupovic M."/>
        </authorList>
    </citation>
    <scope>NUCLEOTIDE SEQUENCE</scope>
    <source>
        <strain evidence="2">B12</strain>
    </source>
</reference>
<feature type="transmembrane region" description="Helical" evidence="1">
    <location>
        <begin position="288"/>
        <end position="312"/>
    </location>
</feature>
<dbReference type="Proteomes" id="UP000694018">
    <property type="component" value="Chromosome"/>
</dbReference>
<dbReference type="AlphaFoldDB" id="A0A8F5GT97"/>
<evidence type="ECO:0000313" key="2">
    <source>
        <dbReference type="EMBL" id="QXJ28724.1"/>
    </source>
</evidence>
<sequence length="362" mass="41937">MQAVNIDDILKEAERQLMICNACRYCEGYCDLWDAIERKRSFPPNDVFHLSNLCHDCRDCYYACQYTPPHPFSIDIPGILSKVRELSYRRFVYPKFMQRYVSSIYRFINYIYVILTIIIFAISISLTLFLHGFSLFRTYIPYQSLLPPYIFLAVEYLLYIYVVFMWYMEARSYWKSISNGIRFSLGEVLKGVKDALIHKDFTGGGAGCSYPLEYFPDQGKNPKPSRFRLHAHATVVIGFIIDLISILFYPFKGTVTPAIFLIGSIMIAVGALSLLYKRKYDRLVHEDGGLAFTLMLSIASISGIIAIVLSLYHQPLYAVFFLLRASIIASLFIMAPYSKFVHLVFRLVSLMRDRFEEYNVKK</sequence>
<keyword evidence="1" id="KW-1133">Transmembrane helix</keyword>
<accession>A0A8F5GT97</accession>
<proteinExistence type="predicted"/>
<feature type="transmembrane region" description="Helical" evidence="1">
    <location>
        <begin position="255"/>
        <end position="276"/>
    </location>
</feature>
<keyword evidence="1" id="KW-0472">Membrane</keyword>
<evidence type="ECO:0000313" key="3">
    <source>
        <dbReference type="Proteomes" id="UP000694018"/>
    </source>
</evidence>
<name>A0A8F5GT97_SACSH</name>
<dbReference type="OrthoDB" id="23833at2157"/>
<evidence type="ECO:0000256" key="1">
    <source>
        <dbReference type="SAM" id="Phobius"/>
    </source>
</evidence>
<dbReference type="RefSeq" id="WP_218265790.1">
    <property type="nucleotide sequence ID" value="NZ_CP077717.1"/>
</dbReference>
<dbReference type="GeneID" id="65563155"/>
<protein>
    <submittedName>
        <fullName evidence="2">Tricarballylate utilization protein, TcuB</fullName>
    </submittedName>
</protein>
<feature type="transmembrane region" description="Helical" evidence="1">
    <location>
        <begin position="229"/>
        <end position="249"/>
    </location>
</feature>
<feature type="transmembrane region" description="Helical" evidence="1">
    <location>
        <begin position="149"/>
        <end position="168"/>
    </location>
</feature>
<feature type="transmembrane region" description="Helical" evidence="1">
    <location>
        <begin position="318"/>
        <end position="337"/>
    </location>
</feature>
<keyword evidence="1" id="KW-0812">Transmembrane</keyword>